<feature type="compositionally biased region" description="Basic and acidic residues" evidence="1">
    <location>
        <begin position="171"/>
        <end position="187"/>
    </location>
</feature>
<feature type="chain" id="PRO_5036224099" evidence="2">
    <location>
        <begin position="20"/>
        <end position="215"/>
    </location>
</feature>
<evidence type="ECO:0000256" key="1">
    <source>
        <dbReference type="SAM" id="MobiDB-lite"/>
    </source>
</evidence>
<evidence type="ECO:0000313" key="6">
    <source>
        <dbReference type="Proteomes" id="UP000663852"/>
    </source>
</evidence>
<keyword evidence="5" id="KW-1185">Reference proteome</keyword>
<dbReference type="Proteomes" id="UP000663828">
    <property type="component" value="Unassembled WGS sequence"/>
</dbReference>
<feature type="compositionally biased region" description="Low complexity" evidence="1">
    <location>
        <begin position="192"/>
        <end position="208"/>
    </location>
</feature>
<evidence type="ECO:0000256" key="2">
    <source>
        <dbReference type="SAM" id="SignalP"/>
    </source>
</evidence>
<accession>A0A814CZE2</accession>
<evidence type="ECO:0000313" key="5">
    <source>
        <dbReference type="Proteomes" id="UP000663828"/>
    </source>
</evidence>
<feature type="compositionally biased region" description="Polar residues" evidence="1">
    <location>
        <begin position="108"/>
        <end position="117"/>
    </location>
</feature>
<gene>
    <name evidence="4" type="ORF">EDS130_LOCUS12137</name>
    <name evidence="3" type="ORF">XAT740_LOCUS6782</name>
</gene>
<dbReference type="EMBL" id="CAJNOJ010000045">
    <property type="protein sequence ID" value="CAF0947133.1"/>
    <property type="molecule type" value="Genomic_DNA"/>
</dbReference>
<proteinExistence type="predicted"/>
<name>A0A814CZE2_ADIRI</name>
<dbReference type="OrthoDB" id="10062169at2759"/>
<protein>
    <submittedName>
        <fullName evidence="4">Uncharacterized protein</fullName>
    </submittedName>
</protein>
<dbReference type="EMBL" id="CAJNOR010000312">
    <property type="protein sequence ID" value="CAF0876765.1"/>
    <property type="molecule type" value="Genomic_DNA"/>
</dbReference>
<evidence type="ECO:0000313" key="3">
    <source>
        <dbReference type="EMBL" id="CAF0876765.1"/>
    </source>
</evidence>
<organism evidence="4 6">
    <name type="scientific">Adineta ricciae</name>
    <name type="common">Rotifer</name>
    <dbReference type="NCBI Taxonomy" id="249248"/>
    <lineage>
        <taxon>Eukaryota</taxon>
        <taxon>Metazoa</taxon>
        <taxon>Spiralia</taxon>
        <taxon>Gnathifera</taxon>
        <taxon>Rotifera</taxon>
        <taxon>Eurotatoria</taxon>
        <taxon>Bdelloidea</taxon>
        <taxon>Adinetida</taxon>
        <taxon>Adinetidae</taxon>
        <taxon>Adineta</taxon>
    </lineage>
</organism>
<dbReference type="Proteomes" id="UP000663852">
    <property type="component" value="Unassembled WGS sequence"/>
</dbReference>
<feature type="signal peptide" evidence="2">
    <location>
        <begin position="1"/>
        <end position="19"/>
    </location>
</feature>
<feature type="region of interest" description="Disordered" evidence="1">
    <location>
        <begin position="104"/>
        <end position="215"/>
    </location>
</feature>
<sequence length="215" mass="24447">MKNLVNFVLLLCIAHASYGRYLEDWNPTTDEALIEEALKKSLKSISIQQNVDLSQTDVADIACETHFENGLHIKLTFSLEKQKWECALYKSSVEVIGIENAKCEQVEQENPPSNTQDEQQEPVKDNEVEADDEAQIDATSQQNRDNEEEHDDEADVQQQSNTNTEQETEHDDEKDVASDNNEQKTPDEENTNNETNNNNTEDNQESNNGDTNNNE</sequence>
<keyword evidence="2" id="KW-0732">Signal</keyword>
<dbReference type="AlphaFoldDB" id="A0A814CZE2"/>
<evidence type="ECO:0000313" key="4">
    <source>
        <dbReference type="EMBL" id="CAF0947133.1"/>
    </source>
</evidence>
<feature type="compositionally biased region" description="Acidic residues" evidence="1">
    <location>
        <begin position="146"/>
        <end position="155"/>
    </location>
</feature>
<reference evidence="4" key="1">
    <citation type="submission" date="2021-02" db="EMBL/GenBank/DDBJ databases">
        <authorList>
            <person name="Nowell W R."/>
        </authorList>
    </citation>
    <scope>NUCLEOTIDE SEQUENCE</scope>
</reference>
<comment type="caution">
    <text evidence="4">The sequence shown here is derived from an EMBL/GenBank/DDBJ whole genome shotgun (WGS) entry which is preliminary data.</text>
</comment>